<evidence type="ECO:0000313" key="2">
    <source>
        <dbReference type="Proteomes" id="UP001062846"/>
    </source>
</evidence>
<dbReference type="EMBL" id="CM046392">
    <property type="protein sequence ID" value="KAI8553502.1"/>
    <property type="molecule type" value="Genomic_DNA"/>
</dbReference>
<accession>A0ACC0NL67</accession>
<proteinExistence type="predicted"/>
<sequence>MNEEEEVLSMNEEEGSMYEEEVVLTVMERVVSTTWYGRQLLLSVDIDMKSFFVSVVYGSNQVSSRRQLWIDLRSCFGLVGSNPWILVGDFNTVRRQNEKSDPSHFHASAASDFNSCLEDIEMEDLNSKGLWFTWSNKRTGHNHCSSRLDKKLRRLKPCLRSFNKEFYGDISNEEQNFINLQ</sequence>
<protein>
    <submittedName>
        <fullName evidence="1">Uncharacterized protein</fullName>
    </submittedName>
</protein>
<evidence type="ECO:0000313" key="1">
    <source>
        <dbReference type="EMBL" id="KAI8553502.1"/>
    </source>
</evidence>
<reference evidence="1" key="1">
    <citation type="submission" date="2022-02" db="EMBL/GenBank/DDBJ databases">
        <title>Plant Genome Project.</title>
        <authorList>
            <person name="Zhang R.-G."/>
        </authorList>
    </citation>
    <scope>NUCLEOTIDE SEQUENCE</scope>
    <source>
        <strain evidence="1">AT1</strain>
    </source>
</reference>
<organism evidence="1 2">
    <name type="scientific">Rhododendron molle</name>
    <name type="common">Chinese azalea</name>
    <name type="synonym">Azalea mollis</name>
    <dbReference type="NCBI Taxonomy" id="49168"/>
    <lineage>
        <taxon>Eukaryota</taxon>
        <taxon>Viridiplantae</taxon>
        <taxon>Streptophyta</taxon>
        <taxon>Embryophyta</taxon>
        <taxon>Tracheophyta</taxon>
        <taxon>Spermatophyta</taxon>
        <taxon>Magnoliopsida</taxon>
        <taxon>eudicotyledons</taxon>
        <taxon>Gunneridae</taxon>
        <taxon>Pentapetalae</taxon>
        <taxon>asterids</taxon>
        <taxon>Ericales</taxon>
        <taxon>Ericaceae</taxon>
        <taxon>Ericoideae</taxon>
        <taxon>Rhodoreae</taxon>
        <taxon>Rhododendron</taxon>
    </lineage>
</organism>
<keyword evidence="2" id="KW-1185">Reference proteome</keyword>
<gene>
    <name evidence="1" type="ORF">RHMOL_Rhmol05G0020800</name>
</gene>
<name>A0ACC0NL67_RHOML</name>
<comment type="caution">
    <text evidence="1">The sequence shown here is derived from an EMBL/GenBank/DDBJ whole genome shotgun (WGS) entry which is preliminary data.</text>
</comment>
<dbReference type="Proteomes" id="UP001062846">
    <property type="component" value="Chromosome 5"/>
</dbReference>